<dbReference type="OrthoDB" id="7698093at2759"/>
<sequence length="406" mass="45727">MFFHCICAIQSSSRPQPAKCYRKQATTSTSRGVLQAANDVTRQATSQCTTKDEIAEALSTSLSAPHINKDAVKTLRKAYAGTQVAVTALPDDLVAKARKLGHIRIGWVNFCIRGREDNLRCYRCWSPGHVPTRCKGLDRSALPLRTNRLHWLAANYQYRQIRKPHPRRVLWSRVQGLIKIGGIITDLDLLQSPVKTFKHGMISVVRGSGHGHLRTQTIECLHQRSDRNFEKRRPKAANCPRPTAQERLPLHPEASVHTRNKASSLGKAKYEASAIARFRPSDKGLQEQSNERFLPEARSCPRPCVDKPVLPPSTEDQSSPPMMRILQLNLNHCKAAQDLLSQTILEQCFNVAVVCDQYKNLDPPYTWLADANSQAPIWVQGGVWCRNAQQERVPFQLGPNQRNLPF</sequence>
<evidence type="ECO:0000313" key="2">
    <source>
        <dbReference type="Proteomes" id="UP000479190"/>
    </source>
</evidence>
<protein>
    <recommendedName>
        <fullName evidence="3">CCHC-type domain-containing protein</fullName>
    </recommendedName>
</protein>
<gene>
    <name evidence="1" type="ORF">TBRA_LOCUS14401</name>
</gene>
<accession>A0A6H5IWU3</accession>
<dbReference type="EMBL" id="CADCXV010001222">
    <property type="protein sequence ID" value="CAB0042804.1"/>
    <property type="molecule type" value="Genomic_DNA"/>
</dbReference>
<dbReference type="AlphaFoldDB" id="A0A6H5IWU3"/>
<reference evidence="1 2" key="1">
    <citation type="submission" date="2020-02" db="EMBL/GenBank/DDBJ databases">
        <authorList>
            <person name="Ferguson B K."/>
        </authorList>
    </citation>
    <scope>NUCLEOTIDE SEQUENCE [LARGE SCALE GENOMIC DNA]</scope>
</reference>
<proteinExistence type="predicted"/>
<dbReference type="SUPFAM" id="SSF56219">
    <property type="entry name" value="DNase I-like"/>
    <property type="match status" value="1"/>
</dbReference>
<organism evidence="1 2">
    <name type="scientific">Trichogramma brassicae</name>
    <dbReference type="NCBI Taxonomy" id="86971"/>
    <lineage>
        <taxon>Eukaryota</taxon>
        <taxon>Metazoa</taxon>
        <taxon>Ecdysozoa</taxon>
        <taxon>Arthropoda</taxon>
        <taxon>Hexapoda</taxon>
        <taxon>Insecta</taxon>
        <taxon>Pterygota</taxon>
        <taxon>Neoptera</taxon>
        <taxon>Endopterygota</taxon>
        <taxon>Hymenoptera</taxon>
        <taxon>Apocrita</taxon>
        <taxon>Proctotrupomorpha</taxon>
        <taxon>Chalcidoidea</taxon>
        <taxon>Trichogrammatidae</taxon>
        <taxon>Trichogramma</taxon>
    </lineage>
</organism>
<dbReference type="Proteomes" id="UP000479190">
    <property type="component" value="Unassembled WGS sequence"/>
</dbReference>
<dbReference type="InterPro" id="IPR036691">
    <property type="entry name" value="Endo/exonu/phosph_ase_sf"/>
</dbReference>
<keyword evidence="2" id="KW-1185">Reference proteome</keyword>
<evidence type="ECO:0008006" key="3">
    <source>
        <dbReference type="Google" id="ProtNLM"/>
    </source>
</evidence>
<evidence type="ECO:0000313" key="1">
    <source>
        <dbReference type="EMBL" id="CAB0042804.1"/>
    </source>
</evidence>
<name>A0A6H5IWU3_9HYME</name>